<dbReference type="STRING" id="1234679.BN424_2213"/>
<evidence type="ECO:0000256" key="1">
    <source>
        <dbReference type="SAM" id="Phobius"/>
    </source>
</evidence>
<dbReference type="InterPro" id="IPR016747">
    <property type="entry name" value="Phosphotransbutyrylase"/>
</dbReference>
<name>K8EIH4_CARML</name>
<keyword evidence="4" id="KW-1185">Reference proteome</keyword>
<dbReference type="PIRSF" id="PIRSF019083">
    <property type="entry name" value="UCP019083_VanZ"/>
    <property type="match status" value="1"/>
</dbReference>
<feature type="transmembrane region" description="Helical" evidence="1">
    <location>
        <begin position="144"/>
        <end position="163"/>
    </location>
</feature>
<dbReference type="Proteomes" id="UP000000212">
    <property type="component" value="Chromosome"/>
</dbReference>
<accession>K8EIH4</accession>
<feature type="transmembrane region" description="Helical" evidence="1">
    <location>
        <begin position="83"/>
        <end position="100"/>
    </location>
</feature>
<dbReference type="NCBIfam" id="NF037970">
    <property type="entry name" value="vanZ_1"/>
    <property type="match status" value="1"/>
</dbReference>
<dbReference type="KEGG" id="cml:BN424_2213"/>
<sequence>MKMKASTKDNLFIVLAIFMMGVLFYSSSQPYGKQSVTPLLDQILVNQPFKELLSGVNFHYAGSEVSIAAQGYSSFIEFFIRKGAHFGTYFLLGLFWFLGLKNKLSSSSLAALIAWLLAAGYAAFDEFHQSFTADRTPLFQDVILDSVGALTGILVALLFIQLFTKKKRKKTKR</sequence>
<dbReference type="OrthoDB" id="291892at2"/>
<keyword evidence="1" id="KW-0812">Transmembrane</keyword>
<dbReference type="Pfam" id="PF04892">
    <property type="entry name" value="VanZ"/>
    <property type="match status" value="1"/>
</dbReference>
<evidence type="ECO:0000259" key="2">
    <source>
        <dbReference type="Pfam" id="PF04892"/>
    </source>
</evidence>
<dbReference type="InterPro" id="IPR006976">
    <property type="entry name" value="VanZ-like"/>
</dbReference>
<reference evidence="4" key="1">
    <citation type="journal article" date="2013" name="Genome Announc.">
        <title>Complete Chromosome Sequence of Carnobacterium maltaromaticum LMA 28.</title>
        <authorList>
            <person name="Cailliez-Grimal C."/>
            <person name="Chaillou S."/>
            <person name="Anba-Mondoloni J."/>
            <person name="Loux V."/>
            <person name="Afzal M.I."/>
            <person name="Rahman A."/>
            <person name="Kergourlay G."/>
            <person name="Champomier-Verges M.C."/>
            <person name="Zagorec M."/>
            <person name="Dalgaard P."/>
            <person name="Leisner J.J."/>
            <person name="Prevost H."/>
            <person name="Revol-Junelles A.M."/>
            <person name="Borges F."/>
        </authorList>
    </citation>
    <scope>NUCLEOTIDE SEQUENCE</scope>
    <source>
        <strain evidence="4">LMA28</strain>
    </source>
</reference>
<dbReference type="EMBL" id="HE999757">
    <property type="protein sequence ID" value="CCO11653.2"/>
    <property type="molecule type" value="Genomic_DNA"/>
</dbReference>
<dbReference type="HOGENOM" id="CLU_096028_1_0_9"/>
<dbReference type="RefSeq" id="WP_016356504.1">
    <property type="nucleotide sequence ID" value="NC_019425.2"/>
</dbReference>
<keyword evidence="1" id="KW-1133">Transmembrane helix</keyword>
<evidence type="ECO:0000313" key="4">
    <source>
        <dbReference type="Proteomes" id="UP000000212"/>
    </source>
</evidence>
<dbReference type="AlphaFoldDB" id="K8EIH4"/>
<evidence type="ECO:0000313" key="3">
    <source>
        <dbReference type="EMBL" id="CCO11653.2"/>
    </source>
</evidence>
<dbReference type="eggNOG" id="COG5652">
    <property type="taxonomic scope" value="Bacteria"/>
</dbReference>
<protein>
    <submittedName>
        <fullName evidence="3">VanZ like family protein</fullName>
    </submittedName>
</protein>
<feature type="transmembrane region" description="Helical" evidence="1">
    <location>
        <begin position="107"/>
        <end position="124"/>
    </location>
</feature>
<gene>
    <name evidence="3" type="ORF">BN424_2213</name>
</gene>
<feature type="domain" description="VanZ-like" evidence="2">
    <location>
        <begin position="12"/>
        <end position="159"/>
    </location>
</feature>
<keyword evidence="1" id="KW-0472">Membrane</keyword>
<proteinExistence type="predicted"/>
<organism evidence="3 4">
    <name type="scientific">Carnobacterium maltaromaticum LMA28</name>
    <dbReference type="NCBI Taxonomy" id="1234679"/>
    <lineage>
        <taxon>Bacteria</taxon>
        <taxon>Bacillati</taxon>
        <taxon>Bacillota</taxon>
        <taxon>Bacilli</taxon>
        <taxon>Lactobacillales</taxon>
        <taxon>Carnobacteriaceae</taxon>
        <taxon>Carnobacterium</taxon>
    </lineage>
</organism>